<gene>
    <name evidence="5" type="ORF">HYZ11_04840</name>
</gene>
<dbReference type="SUPFAM" id="SSF53850">
    <property type="entry name" value="Periplasmic binding protein-like II"/>
    <property type="match status" value="1"/>
</dbReference>
<dbReference type="GO" id="GO:0015833">
    <property type="term" value="P:peptide transport"/>
    <property type="evidence" value="ECO:0007669"/>
    <property type="project" value="TreeGrafter"/>
</dbReference>
<dbReference type="PIRSF" id="PIRSF002741">
    <property type="entry name" value="MppA"/>
    <property type="match status" value="1"/>
</dbReference>
<dbReference type="GO" id="GO:0030288">
    <property type="term" value="C:outer membrane-bounded periplasmic space"/>
    <property type="evidence" value="ECO:0007669"/>
    <property type="project" value="UniProtKB-ARBA"/>
</dbReference>
<evidence type="ECO:0000256" key="1">
    <source>
        <dbReference type="ARBA" id="ARBA00005695"/>
    </source>
</evidence>
<dbReference type="InterPro" id="IPR000914">
    <property type="entry name" value="SBP_5_dom"/>
</dbReference>
<dbReference type="PANTHER" id="PTHR30290">
    <property type="entry name" value="PERIPLASMIC BINDING COMPONENT OF ABC TRANSPORTER"/>
    <property type="match status" value="1"/>
</dbReference>
<comment type="similarity">
    <text evidence="1">Belongs to the bacterial solute-binding protein 5 family.</text>
</comment>
<evidence type="ECO:0000313" key="5">
    <source>
        <dbReference type="EMBL" id="MBI3126912.1"/>
    </source>
</evidence>
<evidence type="ECO:0000256" key="2">
    <source>
        <dbReference type="ARBA" id="ARBA00022729"/>
    </source>
</evidence>
<feature type="domain" description="Solute-binding protein family 5" evidence="4">
    <location>
        <begin position="70"/>
        <end position="424"/>
    </location>
</feature>
<reference evidence="5" key="1">
    <citation type="submission" date="2020-07" db="EMBL/GenBank/DDBJ databases">
        <title>Huge and variable diversity of episymbiotic CPR bacteria and DPANN archaea in groundwater ecosystems.</title>
        <authorList>
            <person name="He C.Y."/>
            <person name="Keren R."/>
            <person name="Whittaker M."/>
            <person name="Farag I.F."/>
            <person name="Doudna J."/>
            <person name="Cate J.H.D."/>
            <person name="Banfield J.F."/>
        </authorList>
    </citation>
    <scope>NUCLEOTIDE SEQUENCE</scope>
    <source>
        <strain evidence="5">NC_groundwater_763_Ag_S-0.2um_68_21</strain>
    </source>
</reference>
<dbReference type="Gene3D" id="3.10.105.10">
    <property type="entry name" value="Dipeptide-binding Protein, Domain 3"/>
    <property type="match status" value="1"/>
</dbReference>
<name>A0A932MMV1_UNCTE</name>
<dbReference type="GO" id="GO:1904680">
    <property type="term" value="F:peptide transmembrane transporter activity"/>
    <property type="evidence" value="ECO:0007669"/>
    <property type="project" value="TreeGrafter"/>
</dbReference>
<feature type="signal peptide" evidence="3">
    <location>
        <begin position="1"/>
        <end position="23"/>
    </location>
</feature>
<dbReference type="InterPro" id="IPR039424">
    <property type="entry name" value="SBP_5"/>
</dbReference>
<evidence type="ECO:0000256" key="3">
    <source>
        <dbReference type="SAM" id="SignalP"/>
    </source>
</evidence>
<protein>
    <submittedName>
        <fullName evidence="5">ABC transporter substrate-binding protein</fullName>
    </submittedName>
</protein>
<proteinExistence type="inferred from homology"/>
<keyword evidence="2 3" id="KW-0732">Signal</keyword>
<dbReference type="AlphaFoldDB" id="A0A932MMV1"/>
<evidence type="ECO:0000259" key="4">
    <source>
        <dbReference type="Pfam" id="PF00496"/>
    </source>
</evidence>
<dbReference type="CDD" id="cd00995">
    <property type="entry name" value="PBP2_NikA_DppA_OppA_like"/>
    <property type="match status" value="1"/>
</dbReference>
<evidence type="ECO:0000313" key="6">
    <source>
        <dbReference type="Proteomes" id="UP000782312"/>
    </source>
</evidence>
<dbReference type="Pfam" id="PF00496">
    <property type="entry name" value="SBP_bac_5"/>
    <property type="match status" value="1"/>
</dbReference>
<dbReference type="GO" id="GO:0043190">
    <property type="term" value="C:ATP-binding cassette (ABC) transporter complex"/>
    <property type="evidence" value="ECO:0007669"/>
    <property type="project" value="InterPro"/>
</dbReference>
<dbReference type="Gene3D" id="3.90.76.10">
    <property type="entry name" value="Dipeptide-binding Protein, Domain 1"/>
    <property type="match status" value="1"/>
</dbReference>
<comment type="caution">
    <text evidence="5">The sequence shown here is derived from an EMBL/GenBank/DDBJ whole genome shotgun (WGS) entry which is preliminary data.</text>
</comment>
<dbReference type="EMBL" id="JACPUR010000013">
    <property type="protein sequence ID" value="MBI3126912.1"/>
    <property type="molecule type" value="Genomic_DNA"/>
</dbReference>
<dbReference type="PANTHER" id="PTHR30290:SF38">
    <property type="entry name" value="D,D-DIPEPTIDE-BINDING PERIPLASMIC PROTEIN DDPA-RELATED"/>
    <property type="match status" value="1"/>
</dbReference>
<feature type="chain" id="PRO_5037671106" evidence="3">
    <location>
        <begin position="24"/>
        <end position="524"/>
    </location>
</feature>
<dbReference type="InterPro" id="IPR030678">
    <property type="entry name" value="Peptide/Ni-bd"/>
</dbReference>
<organism evidence="5 6">
    <name type="scientific">Tectimicrobiota bacterium</name>
    <dbReference type="NCBI Taxonomy" id="2528274"/>
    <lineage>
        <taxon>Bacteria</taxon>
        <taxon>Pseudomonadati</taxon>
        <taxon>Nitrospinota/Tectimicrobiota group</taxon>
        <taxon>Candidatus Tectimicrobiota</taxon>
    </lineage>
</organism>
<dbReference type="Proteomes" id="UP000782312">
    <property type="component" value="Unassembled WGS sequence"/>
</dbReference>
<accession>A0A932MMV1</accession>
<dbReference type="Gene3D" id="3.40.190.10">
    <property type="entry name" value="Periplasmic binding protein-like II"/>
    <property type="match status" value="1"/>
</dbReference>
<sequence length="524" mass="59372">MFPLLTAFFAALAILLTPPAGHAAKKGGTLKIGIEGEAPDLDMIGPNFIRKIYRETIGNGLVKLDENFNIVGDAAKSWEVSGDGRVITFKLHPGGTYHDGTPLDAESVKWNLDIINGKAFPKWVQERRKKEPKYKYRNHWISYLFHIEKVVVVDKYTLRVHQKDVGKAQTLDAMASAFDRFVLVSPKAYDDVEQFRRKPVMSGPFKFVEWKRNQHFFAERHKGYFDKDLPHVDRLEFYYMPDANQRMNALAAGQIDIINNLPLPLYETAKKTTGVAVHSGPATTNYAFPFNVQMDPWKDVRVRKAISCFGVDRAQIVNTALRGLGKPWVGYTPAGAKDALDLNAECPYDPERSRKLLAEAGYGPGKPLKFAMVTNNSDPAHLEVAQSLKSQFAKIGADMDIQIVDYATWNRAFVVQRRTQITLQNTLSGRSVNTQSHTIHTKSGIDYYNLKDPKVDELLDAWRSTIDPRKQLEISHRIQRYMVEQAYYPNLASFPFIQAARSDVKGFKNLGKLILDYSGVWLDR</sequence>